<dbReference type="Gene3D" id="3.30.310.70">
    <property type="entry name" value="TT1751-like domain"/>
    <property type="match status" value="1"/>
</dbReference>
<feature type="chain" id="PRO_5016810831" description="DUF302 domain-containing protein" evidence="1">
    <location>
        <begin position="22"/>
        <end position="151"/>
    </location>
</feature>
<evidence type="ECO:0000259" key="2">
    <source>
        <dbReference type="Pfam" id="PF03625"/>
    </source>
</evidence>
<evidence type="ECO:0000256" key="1">
    <source>
        <dbReference type="SAM" id="SignalP"/>
    </source>
</evidence>
<feature type="domain" description="DUF302" evidence="2">
    <location>
        <begin position="56"/>
        <end position="118"/>
    </location>
</feature>
<name>A0A370DRL5_9GAMM</name>
<dbReference type="CDD" id="cd14797">
    <property type="entry name" value="DUF302"/>
    <property type="match status" value="1"/>
</dbReference>
<evidence type="ECO:0000313" key="4">
    <source>
        <dbReference type="Proteomes" id="UP000254771"/>
    </source>
</evidence>
<dbReference type="PANTHER" id="PTHR38342">
    <property type="entry name" value="SLR5037 PROTEIN"/>
    <property type="match status" value="1"/>
</dbReference>
<accession>A0A370DRL5</accession>
<dbReference type="InterPro" id="IPR035923">
    <property type="entry name" value="TT1751-like_sf"/>
</dbReference>
<reference evidence="3 4" key="1">
    <citation type="journal article" date="2018" name="ISME J.">
        <title>Endosymbiont genomes yield clues of tubeworm success.</title>
        <authorList>
            <person name="Li Y."/>
            <person name="Liles M.R."/>
            <person name="Halanych K.M."/>
        </authorList>
    </citation>
    <scope>NUCLEOTIDE SEQUENCE [LARGE SCALE GENOMIC DNA]</scope>
    <source>
        <strain evidence="3">A1462</strain>
    </source>
</reference>
<dbReference type="Pfam" id="PF03625">
    <property type="entry name" value="DUF302"/>
    <property type="match status" value="1"/>
</dbReference>
<keyword evidence="1" id="KW-0732">Signal</keyword>
<organism evidence="3 4">
    <name type="scientific">endosymbiont of Escarpia spicata</name>
    <dbReference type="NCBI Taxonomy" id="2200908"/>
    <lineage>
        <taxon>Bacteria</taxon>
        <taxon>Pseudomonadati</taxon>
        <taxon>Pseudomonadota</taxon>
        <taxon>Gammaproteobacteria</taxon>
        <taxon>sulfur-oxidizing symbionts</taxon>
    </lineage>
</organism>
<dbReference type="SUPFAM" id="SSF103247">
    <property type="entry name" value="TT1751-like"/>
    <property type="match status" value="1"/>
</dbReference>
<dbReference type="EMBL" id="QFXE01000005">
    <property type="protein sequence ID" value="RDH87728.1"/>
    <property type="molecule type" value="Genomic_DNA"/>
</dbReference>
<gene>
    <name evidence="3" type="ORF">DIZ78_04045</name>
</gene>
<keyword evidence="4" id="KW-1185">Reference proteome</keyword>
<dbReference type="AlphaFoldDB" id="A0A370DRL5"/>
<dbReference type="Proteomes" id="UP000254771">
    <property type="component" value="Unassembled WGS sequence"/>
</dbReference>
<protein>
    <recommendedName>
        <fullName evidence="2">DUF302 domain-containing protein</fullName>
    </recommendedName>
</protein>
<evidence type="ECO:0000313" key="3">
    <source>
        <dbReference type="EMBL" id="RDH87728.1"/>
    </source>
</evidence>
<dbReference type="PANTHER" id="PTHR38342:SF2">
    <property type="entry name" value="INNER MEMBRANE OR EXPORTED"/>
    <property type="match status" value="1"/>
</dbReference>
<dbReference type="InterPro" id="IPR005180">
    <property type="entry name" value="DUF302"/>
</dbReference>
<comment type="caution">
    <text evidence="3">The sequence shown here is derived from an EMBL/GenBank/DDBJ whole genome shotgun (WGS) entry which is preliminary data.</text>
</comment>
<proteinExistence type="predicted"/>
<feature type="signal peptide" evidence="1">
    <location>
        <begin position="1"/>
        <end position="21"/>
    </location>
</feature>
<sequence>MHRIVLSLFAFFFLLSTSVQAGNGLVNVRSQFGVQKTMDRLEKMVKTAGMRVFARIDHAKGAEKIGKTLRPTQLLIFGSPKAGTPLMKSDQRVGIDLPLKVLVWKDAEGHVWFSYTRPGYMLNRFGIDNRPKVKEKMTGILAKFARVATSP</sequence>